<dbReference type="PANTHER" id="PTHR30050">
    <property type="entry name" value="CHROMOSOMAL REPLICATION INITIATOR PROTEIN DNAA"/>
    <property type="match status" value="1"/>
</dbReference>
<keyword evidence="4" id="KW-1185">Reference proteome</keyword>
<dbReference type="SUPFAM" id="SSF52540">
    <property type="entry name" value="P-loop containing nucleoside triphosphate hydrolases"/>
    <property type="match status" value="1"/>
</dbReference>
<dbReference type="AlphaFoldDB" id="A0A0R1GSX2"/>
<sequence>MQNIGKVLQKILDERAIKYDFDEMIKAALKDPEVQAFIKEHHAELTPDALNKSAANVYEFVTQRDKVQQESDSTVSGFAPKLIVNNGLIDVEYGPTEQTRTAVERTTQAHKMRLIDLPITLREAAITEFERTEGRIRALALATEFVAQLSAGQNPKGVYFSGNFGVGKTYLMAAMANKLVTFGKSVTLIHVPTFIAGLSSHFGDNSLNDEVQKLKSVDVLMLDDIGAESLSQWSRDDVLGVILQYRMENQLPTVFSSNFSFPELEEHFAETKTGSEPVKAARLMERIKFLATEVVMEGANRRNRG</sequence>
<dbReference type="PANTHER" id="PTHR30050:SF8">
    <property type="entry name" value="PRIMOSOMAL PROTEIN DNAI"/>
    <property type="match status" value="1"/>
</dbReference>
<accession>A0A0R1GSX2</accession>
<gene>
    <name evidence="3" type="ORF">FC62_GL001390</name>
</gene>
<feature type="domain" description="IstB-like ATP-binding" evidence="1">
    <location>
        <begin position="104"/>
        <end position="272"/>
    </location>
</feature>
<dbReference type="RefSeq" id="WP_054746136.1">
    <property type="nucleotide sequence ID" value="NZ_AZCV01000006.1"/>
</dbReference>
<dbReference type="NCBIfam" id="NF006505">
    <property type="entry name" value="PRK08939.1"/>
    <property type="match status" value="1"/>
</dbReference>
<dbReference type="InterPro" id="IPR027417">
    <property type="entry name" value="P-loop_NTPase"/>
</dbReference>
<protein>
    <submittedName>
        <fullName evidence="3">Primosomal protein DnaI</fullName>
    </submittedName>
</protein>
<feature type="domain" description="Primosomal DnaI N-terminal" evidence="2">
    <location>
        <begin position="1"/>
        <end position="93"/>
    </location>
</feature>
<dbReference type="GO" id="GO:0005524">
    <property type="term" value="F:ATP binding"/>
    <property type="evidence" value="ECO:0007669"/>
    <property type="project" value="InterPro"/>
</dbReference>
<dbReference type="Proteomes" id="UP000050909">
    <property type="component" value="Unassembled WGS sequence"/>
</dbReference>
<organism evidence="3 4">
    <name type="scientific">Amylolactobacillus amylotrophicus DSM 20534</name>
    <dbReference type="NCBI Taxonomy" id="1423722"/>
    <lineage>
        <taxon>Bacteria</taxon>
        <taxon>Bacillati</taxon>
        <taxon>Bacillota</taxon>
        <taxon>Bacilli</taxon>
        <taxon>Lactobacillales</taxon>
        <taxon>Lactobacillaceae</taxon>
        <taxon>Amylolactobacillus</taxon>
    </lineage>
</organism>
<proteinExistence type="predicted"/>
<dbReference type="Pfam" id="PF07319">
    <property type="entry name" value="DnaI_N"/>
    <property type="match status" value="1"/>
</dbReference>
<dbReference type="Pfam" id="PF01695">
    <property type="entry name" value="IstB_IS21"/>
    <property type="match status" value="1"/>
</dbReference>
<dbReference type="PATRIC" id="fig|1423722.3.peg.1416"/>
<dbReference type="GO" id="GO:0006260">
    <property type="term" value="P:DNA replication"/>
    <property type="evidence" value="ECO:0007669"/>
    <property type="project" value="TreeGrafter"/>
</dbReference>
<evidence type="ECO:0000313" key="3">
    <source>
        <dbReference type="EMBL" id="KRK37275.1"/>
    </source>
</evidence>
<evidence type="ECO:0000259" key="1">
    <source>
        <dbReference type="Pfam" id="PF01695"/>
    </source>
</evidence>
<evidence type="ECO:0000313" key="4">
    <source>
        <dbReference type="Proteomes" id="UP000050909"/>
    </source>
</evidence>
<name>A0A0R1GSX2_9LACO</name>
<comment type="caution">
    <text evidence="3">The sequence shown here is derived from an EMBL/GenBank/DDBJ whole genome shotgun (WGS) entry which is preliminary data.</text>
</comment>
<reference evidence="3 4" key="1">
    <citation type="journal article" date="2015" name="Genome Announc.">
        <title>Expanding the biotechnology potential of lactobacilli through comparative genomics of 213 strains and associated genera.</title>
        <authorList>
            <person name="Sun Z."/>
            <person name="Harris H.M."/>
            <person name="McCann A."/>
            <person name="Guo C."/>
            <person name="Argimon S."/>
            <person name="Zhang W."/>
            <person name="Yang X."/>
            <person name="Jeffery I.B."/>
            <person name="Cooney J.C."/>
            <person name="Kagawa T.F."/>
            <person name="Liu W."/>
            <person name="Song Y."/>
            <person name="Salvetti E."/>
            <person name="Wrobel A."/>
            <person name="Rasinkangas P."/>
            <person name="Parkhill J."/>
            <person name="Rea M.C."/>
            <person name="O'Sullivan O."/>
            <person name="Ritari J."/>
            <person name="Douillard F.P."/>
            <person name="Paul Ross R."/>
            <person name="Yang R."/>
            <person name="Briner A.E."/>
            <person name="Felis G.E."/>
            <person name="de Vos W.M."/>
            <person name="Barrangou R."/>
            <person name="Klaenhammer T.R."/>
            <person name="Caufield P.W."/>
            <person name="Cui Y."/>
            <person name="Zhang H."/>
            <person name="O'Toole P.W."/>
        </authorList>
    </citation>
    <scope>NUCLEOTIDE SEQUENCE [LARGE SCALE GENOMIC DNA]</scope>
    <source>
        <strain evidence="3 4">DSM 20534</strain>
    </source>
</reference>
<dbReference type="Gene3D" id="3.40.50.300">
    <property type="entry name" value="P-loop containing nucleotide triphosphate hydrolases"/>
    <property type="match status" value="1"/>
</dbReference>
<dbReference type="InterPro" id="IPR002611">
    <property type="entry name" value="IstB_ATP-bd"/>
</dbReference>
<evidence type="ECO:0000259" key="2">
    <source>
        <dbReference type="Pfam" id="PF07319"/>
    </source>
</evidence>
<dbReference type="EMBL" id="AZCV01000006">
    <property type="protein sequence ID" value="KRK37275.1"/>
    <property type="molecule type" value="Genomic_DNA"/>
</dbReference>
<dbReference type="InterPro" id="IPR009928">
    <property type="entry name" value="DnaI_N"/>
</dbReference>
<dbReference type="CDD" id="cd00009">
    <property type="entry name" value="AAA"/>
    <property type="match status" value="1"/>
</dbReference>